<gene>
    <name evidence="1" type="ORF">NBRC111893_2448</name>
</gene>
<comment type="caution">
    <text evidence="1">The sequence shown here is derived from an EMBL/GenBank/DDBJ whole genome shotgun (WGS) entry which is preliminary data.</text>
</comment>
<dbReference type="RefSeq" id="WP_125008965.1">
    <property type="nucleotide sequence ID" value="NZ_BEXA01000008.1"/>
</dbReference>
<name>A0A401FPL0_9LACO</name>
<evidence type="ECO:0000313" key="2">
    <source>
        <dbReference type="Proteomes" id="UP000286974"/>
    </source>
</evidence>
<dbReference type="EMBL" id="BEXA01000008">
    <property type="protein sequence ID" value="GAY74302.1"/>
    <property type="molecule type" value="Genomic_DNA"/>
</dbReference>
<evidence type="ECO:0000313" key="1">
    <source>
        <dbReference type="EMBL" id="GAY74302.1"/>
    </source>
</evidence>
<reference evidence="1 2" key="1">
    <citation type="submission" date="2017-11" db="EMBL/GenBank/DDBJ databases">
        <title>Draft Genome Sequence of Lactobacillus curieae NBRC 111893 isolated from Koso, a Japanese sugar-Vegetable Fermented Beverage.</title>
        <authorList>
            <person name="Chiou T.Y."/>
            <person name="Oshima K."/>
            <person name="Suda W."/>
            <person name="Hattori M."/>
            <person name="Takahashi T."/>
        </authorList>
    </citation>
    <scope>NUCLEOTIDE SEQUENCE [LARGE SCALE GENOMIC DNA]</scope>
    <source>
        <strain evidence="1 2">NBRC111893</strain>
    </source>
</reference>
<organism evidence="1 2">
    <name type="scientific">Lentilactobacillus kosonis</name>
    <dbReference type="NCBI Taxonomy" id="2810561"/>
    <lineage>
        <taxon>Bacteria</taxon>
        <taxon>Bacillati</taxon>
        <taxon>Bacillota</taxon>
        <taxon>Bacilli</taxon>
        <taxon>Lactobacillales</taxon>
        <taxon>Lactobacillaceae</taxon>
        <taxon>Lentilactobacillus</taxon>
    </lineage>
</organism>
<dbReference type="Proteomes" id="UP000286974">
    <property type="component" value="Unassembled WGS sequence"/>
</dbReference>
<protein>
    <submittedName>
        <fullName evidence="1">Uncharacterized protein</fullName>
    </submittedName>
</protein>
<dbReference type="AlphaFoldDB" id="A0A401FPL0"/>
<proteinExistence type="predicted"/>
<keyword evidence="2" id="KW-1185">Reference proteome</keyword>
<accession>A0A401FPL0</accession>
<sequence>MGALLNSSIIFEDGYQSGTILWQTKTTNTQKAWDGVTYTVVGNPLSGQASNSGFNEINGVPLNIDMKKIRNGLQLNFASYFFVDDHQSGVSFVPYDGFTGIYNEDLGDIPKPGALKETNLKIPKSGLNSGSPFYQADHDGSDYGVQHAYMYANYDGSNLTFRTTGSIKTSVSTVNVSNDNALAWFVGHLQDPGYGLYRADWVYYVLQSVTTY</sequence>